<evidence type="ECO:0000313" key="2">
    <source>
        <dbReference type="Proteomes" id="UP000515838"/>
    </source>
</evidence>
<accession>A0A7G9TEP4</accession>
<dbReference type="GeneID" id="81470071"/>
<sequence length="181" mass="20264">MRAIGYMYKRVETPEGFDLPGILDVYSLGACVNDDFADYIGFWKHNGYFLFDSPAVMRALADEHEISLEGLRLFYYEAHDLQFDGDSREWVPFGPFHDDVNVQPPARATLEGFDITSFWAGAGPECSPLSCNYLARSIETNKHCLLPTFEAAVDVLESGAFKNAKPGPYRIVAVYSVAETE</sequence>
<protein>
    <submittedName>
        <fullName evidence="1">Uncharacterized protein</fullName>
    </submittedName>
</protein>
<organism evidence="1 2">
    <name type="scientific">Pseudoxanthomonas mexicana</name>
    <dbReference type="NCBI Taxonomy" id="128785"/>
    <lineage>
        <taxon>Bacteria</taxon>
        <taxon>Pseudomonadati</taxon>
        <taxon>Pseudomonadota</taxon>
        <taxon>Gammaproteobacteria</taxon>
        <taxon>Lysobacterales</taxon>
        <taxon>Lysobacteraceae</taxon>
        <taxon>Pseudoxanthomonas</taxon>
    </lineage>
</organism>
<dbReference type="AlphaFoldDB" id="A0A7G9TEP4"/>
<proteinExistence type="predicted"/>
<gene>
    <name evidence="1" type="ORF">IAE60_03775</name>
</gene>
<reference evidence="1 2" key="1">
    <citation type="submission" date="2020-08" db="EMBL/GenBank/DDBJ databases">
        <title>Streptomycin Non-resistant strain, P. mexicana.</title>
        <authorList>
            <person name="Ganesh-Kumar S."/>
            <person name="Zhe T."/>
            <person name="Yu Z."/>
            <person name="Min Y."/>
        </authorList>
    </citation>
    <scope>NUCLEOTIDE SEQUENCE [LARGE SCALE GENOMIC DNA]</scope>
    <source>
        <strain evidence="1 2">GTZY2</strain>
    </source>
</reference>
<dbReference type="Proteomes" id="UP000515838">
    <property type="component" value="Chromosome"/>
</dbReference>
<dbReference type="EMBL" id="CP060731">
    <property type="protein sequence ID" value="QNN78569.1"/>
    <property type="molecule type" value="Genomic_DNA"/>
</dbReference>
<dbReference type="RefSeq" id="WP_187573931.1">
    <property type="nucleotide sequence ID" value="NZ_CP060731.1"/>
</dbReference>
<evidence type="ECO:0000313" key="1">
    <source>
        <dbReference type="EMBL" id="QNN78569.1"/>
    </source>
</evidence>
<name>A0A7G9TEP4_PSEMX</name>